<proteinExistence type="predicted"/>
<evidence type="ECO:0000259" key="3">
    <source>
        <dbReference type="PROSITE" id="PS50110"/>
    </source>
</evidence>
<feature type="domain" description="Response regulatory" evidence="3">
    <location>
        <begin position="288"/>
        <end position="404"/>
    </location>
</feature>
<evidence type="ECO:0000313" key="5">
    <source>
        <dbReference type="Proteomes" id="UP000320055"/>
    </source>
</evidence>
<dbReference type="PROSITE" id="PS50110">
    <property type="entry name" value="RESPONSE_REGULATORY"/>
    <property type="match status" value="1"/>
</dbReference>
<dbReference type="InterPro" id="IPR001789">
    <property type="entry name" value="Sig_transdc_resp-reg_receiver"/>
</dbReference>
<dbReference type="Gene3D" id="3.40.50.2300">
    <property type="match status" value="1"/>
</dbReference>
<dbReference type="InterPro" id="IPR024186">
    <property type="entry name" value="Sig_transdc_resp-reg_PatA"/>
</dbReference>
<dbReference type="GO" id="GO:0000160">
    <property type="term" value="P:phosphorelay signal transduction system"/>
    <property type="evidence" value="ECO:0007669"/>
    <property type="project" value="InterPro"/>
</dbReference>
<gene>
    <name evidence="4" type="ORF">H1P_30030</name>
</gene>
<dbReference type="SMART" id="SM00448">
    <property type="entry name" value="REC"/>
    <property type="match status" value="1"/>
</dbReference>
<sequence length="430" mass="48359">MEYYNSVMNNQVSAKSITSQAIDSKILSGNKFDLPMQGELFDTLKQLRFNGELVLQEAEGEHWTIYLHLGHVVFATGGTHPVKRWQRNLTTYLPELAVDFSHEQSELSNIASEDYNRCWQYQLLYSWVKQGKITRQQATKIIWSTIVEVLFDVTQLGHITYELKPGQSSAQGIVLIDGSRIVAEVKRQWLSWQAAKATDHNPNLAPIIRQPEELQQNTSTTVFEMLTQLLNGQQTLRDLALEMNRNALSVTNSLLPYLQSGLVELINIPDLPEPVLSTSADTCIQSPLIACVDDSPLICSSLEKFMTGAGYRFVGINDPLKAFSILLALKPDLIFLDLMMPNINGYELCDKLRRISVFRNTPIIILTGNDGVIDRVKTKLVGASDFLSKVNVDRQIVEKTMNKHLRHCTLSQLALSNSSEISHKTSQKIA</sequence>
<organism evidence="4 5">
    <name type="scientific">Hyella patelloides LEGE 07179</name>
    <dbReference type="NCBI Taxonomy" id="945734"/>
    <lineage>
        <taxon>Bacteria</taxon>
        <taxon>Bacillati</taxon>
        <taxon>Cyanobacteriota</taxon>
        <taxon>Cyanophyceae</taxon>
        <taxon>Pleurocapsales</taxon>
        <taxon>Hyellaceae</taxon>
        <taxon>Hyella</taxon>
    </lineage>
</organism>
<feature type="modified residue" description="4-aspartylphosphate" evidence="2">
    <location>
        <position position="337"/>
    </location>
</feature>
<dbReference type="PANTHER" id="PTHR44591:SF23">
    <property type="entry name" value="CHEY SUBFAMILY"/>
    <property type="match status" value="1"/>
</dbReference>
<dbReference type="InterPro" id="IPR050595">
    <property type="entry name" value="Bact_response_regulator"/>
</dbReference>
<dbReference type="EMBL" id="CAACVJ010000223">
    <property type="protein sequence ID" value="VEP14954.1"/>
    <property type="molecule type" value="Genomic_DNA"/>
</dbReference>
<keyword evidence="1 2" id="KW-0597">Phosphoprotein</keyword>
<dbReference type="PIRSF" id="PIRSF005897">
    <property type="entry name" value="RR_PatA"/>
    <property type="match status" value="1"/>
</dbReference>
<evidence type="ECO:0000256" key="1">
    <source>
        <dbReference type="ARBA" id="ARBA00022553"/>
    </source>
</evidence>
<protein>
    <submittedName>
        <fullName evidence="4">Protein PatA</fullName>
    </submittedName>
</protein>
<reference evidence="4 5" key="1">
    <citation type="submission" date="2019-01" db="EMBL/GenBank/DDBJ databases">
        <authorList>
            <person name="Brito A."/>
        </authorList>
    </citation>
    <scope>NUCLEOTIDE SEQUENCE [LARGE SCALE GENOMIC DNA]</scope>
    <source>
        <strain evidence="4">1</strain>
    </source>
</reference>
<keyword evidence="5" id="KW-1185">Reference proteome</keyword>
<accession>A0A563VU87</accession>
<dbReference type="Proteomes" id="UP000320055">
    <property type="component" value="Unassembled WGS sequence"/>
</dbReference>
<dbReference type="InterPro" id="IPR025497">
    <property type="entry name" value="PatA-like_N"/>
</dbReference>
<dbReference type="PANTHER" id="PTHR44591">
    <property type="entry name" value="STRESS RESPONSE REGULATOR PROTEIN 1"/>
    <property type="match status" value="1"/>
</dbReference>
<dbReference type="SUPFAM" id="SSF52172">
    <property type="entry name" value="CheY-like"/>
    <property type="match status" value="1"/>
</dbReference>
<dbReference type="Pfam" id="PF00072">
    <property type="entry name" value="Response_reg"/>
    <property type="match status" value="1"/>
</dbReference>
<evidence type="ECO:0000313" key="4">
    <source>
        <dbReference type="EMBL" id="VEP14954.1"/>
    </source>
</evidence>
<dbReference type="InterPro" id="IPR011006">
    <property type="entry name" value="CheY-like_superfamily"/>
</dbReference>
<name>A0A563VU87_9CYAN</name>
<dbReference type="Pfam" id="PF14332">
    <property type="entry name" value="DUF4388"/>
    <property type="match status" value="1"/>
</dbReference>
<dbReference type="AlphaFoldDB" id="A0A563VU87"/>
<evidence type="ECO:0000256" key="2">
    <source>
        <dbReference type="PROSITE-ProRule" id="PRU00169"/>
    </source>
</evidence>